<organism evidence="1">
    <name type="scientific">viral metagenome</name>
    <dbReference type="NCBI Taxonomy" id="1070528"/>
    <lineage>
        <taxon>unclassified sequences</taxon>
        <taxon>metagenomes</taxon>
        <taxon>organismal metagenomes</taxon>
    </lineage>
</organism>
<protein>
    <submittedName>
        <fullName evidence="1">Uncharacterized protein</fullName>
    </submittedName>
</protein>
<evidence type="ECO:0000313" key="1">
    <source>
        <dbReference type="EMBL" id="QHT00761.1"/>
    </source>
</evidence>
<sequence length="115" mass="13277">MNDFNPQNATLFKINGIKYLLHNHILKKMVVFNVLEDCDDNEIIELNWNISPQKVNIVLHIVNSENYKLIIPGDDLSNYLEIIAFMKYLGVSPKIMKKVISHDARLSCYSLCPKV</sequence>
<reference evidence="1" key="1">
    <citation type="journal article" date="2020" name="Nature">
        <title>Giant virus diversity and host interactions through global metagenomics.</title>
        <authorList>
            <person name="Schulz F."/>
            <person name="Roux S."/>
            <person name="Paez-Espino D."/>
            <person name="Jungbluth S."/>
            <person name="Walsh D.A."/>
            <person name="Denef V.J."/>
            <person name="McMahon K.D."/>
            <person name="Konstantinidis K.T."/>
            <person name="Eloe-Fadrosh E.A."/>
            <person name="Kyrpides N.C."/>
            <person name="Woyke T."/>
        </authorList>
    </citation>
    <scope>NUCLEOTIDE SEQUENCE</scope>
    <source>
        <strain evidence="1">GVMAG-M-3300020192-26</strain>
    </source>
</reference>
<name>A0A6C0C8J4_9ZZZZ</name>
<dbReference type="AlphaFoldDB" id="A0A6C0C8J4"/>
<dbReference type="EMBL" id="MN739358">
    <property type="protein sequence ID" value="QHT00761.1"/>
    <property type="molecule type" value="Genomic_DNA"/>
</dbReference>
<accession>A0A6C0C8J4</accession>
<proteinExistence type="predicted"/>